<evidence type="ECO:0000256" key="1">
    <source>
        <dbReference type="SAM" id="SignalP"/>
    </source>
</evidence>
<feature type="signal peptide" evidence="1">
    <location>
        <begin position="1"/>
        <end position="20"/>
    </location>
</feature>
<keyword evidence="3" id="KW-1185">Reference proteome</keyword>
<organism evidence="2 3">
    <name type="scientific">Brucella ovis (strain ATCC 25840 / 63/290 / NCTC 10512)</name>
    <dbReference type="NCBI Taxonomy" id="444178"/>
    <lineage>
        <taxon>Bacteria</taxon>
        <taxon>Pseudomonadati</taxon>
        <taxon>Pseudomonadota</taxon>
        <taxon>Alphaproteobacteria</taxon>
        <taxon>Hyphomicrobiales</taxon>
        <taxon>Brucellaceae</taxon>
        <taxon>Brucella/Ochrobactrum group</taxon>
        <taxon>Brucella</taxon>
    </lineage>
</organism>
<proteinExistence type="predicted"/>
<gene>
    <name evidence="2" type="ordered locus">BOV_1240</name>
</gene>
<evidence type="ECO:0000313" key="2">
    <source>
        <dbReference type="EMBL" id="ABQ60305.1"/>
    </source>
</evidence>
<evidence type="ECO:0000313" key="3">
    <source>
        <dbReference type="Proteomes" id="UP000006383"/>
    </source>
</evidence>
<dbReference type="HOGENOM" id="CLU_1966388_0_0_5"/>
<dbReference type="Proteomes" id="UP000006383">
    <property type="component" value="Chromosome I"/>
</dbReference>
<reference evidence="3" key="1">
    <citation type="journal article" date="2009" name="PLoS ONE">
        <title>Genome degradation in Brucella ovis corresponds with narrowing of its host range and tissue tropism.</title>
        <authorList>
            <person name="Tsolis R.M."/>
            <person name="Seshadri R."/>
            <person name="Santos R.L."/>
            <person name="Sangari F.J."/>
            <person name="Lobo J.M."/>
            <person name="de Jong M.F."/>
            <person name="Ren Q."/>
            <person name="Myers G."/>
            <person name="Brinkac L.M."/>
            <person name="Nelson W.C."/>
            <person name="Deboy R.T."/>
            <person name="Angiuoli S."/>
            <person name="Khouri H."/>
            <person name="Dimitrov G."/>
            <person name="Robinson J.R."/>
            <person name="Mulligan S."/>
            <person name="Walker R.L."/>
            <person name="Elzer P.E."/>
            <person name="Hassan K.A."/>
            <person name="Paulsen I.T."/>
        </authorList>
    </citation>
    <scope>NUCLEOTIDE SEQUENCE [LARGE SCALE GENOMIC DNA]</scope>
    <source>
        <strain evidence="3">ATCC 25840 / 63/290 / NCTC 10512</strain>
    </source>
</reference>
<keyword evidence="1" id="KW-0732">Signal</keyword>
<dbReference type="AlphaFoldDB" id="A0A0H3ALY6"/>
<dbReference type="KEGG" id="bov:BOV_1240"/>
<feature type="chain" id="PRO_5002604499" evidence="1">
    <location>
        <begin position="21"/>
        <end position="127"/>
    </location>
</feature>
<protein>
    <submittedName>
        <fullName evidence="2">Uncharacterized protein</fullName>
    </submittedName>
</protein>
<accession>A0A0H3ALY6</accession>
<name>A0A0H3ALY6_BRUO2</name>
<dbReference type="EMBL" id="CP000708">
    <property type="protein sequence ID" value="ABQ60305.1"/>
    <property type="molecule type" value="Genomic_DNA"/>
</dbReference>
<sequence>MLLGLAVAVGFVAPGSSAFAFKSSAATAWSAALCNVSAIMEPSAPAASWSGFPSRPVPVPVDVHDVTKSASKAMLPERNLLVVRVDEFSRFNSLLRLDFPDQFGEPDMSEPTWFREIGSPVQGLLHA</sequence>